<dbReference type="EMBL" id="RYFC01000003">
    <property type="protein sequence ID" value="RTZ46432.1"/>
    <property type="molecule type" value="Genomic_DNA"/>
</dbReference>
<name>A0A432DTM8_9FLAO</name>
<protein>
    <recommendedName>
        <fullName evidence="1">Histidine kinase/HSP90-like ATPase domain-containing protein</fullName>
    </recommendedName>
</protein>
<proteinExistence type="predicted"/>
<organism evidence="2 3">
    <name type="scientific">Chryseobacterium arthrosphaerae</name>
    <dbReference type="NCBI Taxonomy" id="651561"/>
    <lineage>
        <taxon>Bacteria</taxon>
        <taxon>Pseudomonadati</taxon>
        <taxon>Bacteroidota</taxon>
        <taxon>Flavobacteriia</taxon>
        <taxon>Flavobacteriales</taxon>
        <taxon>Weeksellaceae</taxon>
        <taxon>Chryseobacterium group</taxon>
        <taxon>Chryseobacterium</taxon>
    </lineage>
</organism>
<evidence type="ECO:0000313" key="3">
    <source>
        <dbReference type="Proteomes" id="UP000276953"/>
    </source>
</evidence>
<dbReference type="InterPro" id="IPR003594">
    <property type="entry name" value="HATPase_dom"/>
</dbReference>
<sequence>MIRKTLHYSEKTFIPVEEEAEYLSLYMNMEKLRQDDLFDYEIHISESVDKNWVIPSLLIQPFVENAIKHGMPDLNVVKGFVKVSFDHRDSTLCITIEDNGPGIRAKNRSVADTNSFGLKLSHKRIKTFQQLFETNIVLTINNINEKQPIRNPD</sequence>
<dbReference type="PANTHER" id="PTHR34220:SF7">
    <property type="entry name" value="SENSOR HISTIDINE KINASE YPDA"/>
    <property type="match status" value="1"/>
</dbReference>
<evidence type="ECO:0000313" key="2">
    <source>
        <dbReference type="EMBL" id="RTZ46432.1"/>
    </source>
</evidence>
<comment type="caution">
    <text evidence="2">The sequence shown here is derived from an EMBL/GenBank/DDBJ whole genome shotgun (WGS) entry which is preliminary data.</text>
</comment>
<dbReference type="AlphaFoldDB" id="A0A432DTM8"/>
<feature type="domain" description="Histidine kinase/HSP90-like ATPase" evidence="1">
    <location>
        <begin position="58"/>
        <end position="122"/>
    </location>
</feature>
<evidence type="ECO:0000259" key="1">
    <source>
        <dbReference type="Pfam" id="PF02518"/>
    </source>
</evidence>
<dbReference type="InterPro" id="IPR050640">
    <property type="entry name" value="Bact_2-comp_sensor_kinase"/>
</dbReference>
<dbReference type="PANTHER" id="PTHR34220">
    <property type="entry name" value="SENSOR HISTIDINE KINASE YPDA"/>
    <property type="match status" value="1"/>
</dbReference>
<reference evidence="2 3" key="1">
    <citation type="submission" date="2018-12" db="EMBL/GenBank/DDBJ databases">
        <title>Draft Genome Sequence of Chryseobacterium arthrosphaerae strain ED882-96 Isolated from the Blood of a Patient with Liver Cirrhosis in Taiwan.</title>
        <authorList>
            <person name="Lin J.-N."/>
            <person name="Lai C.-H."/>
            <person name="Yang C.-H."/>
            <person name="Huang Y.-H."/>
        </authorList>
    </citation>
    <scope>NUCLEOTIDE SEQUENCE [LARGE SCALE GENOMIC DNA]</scope>
    <source>
        <strain evidence="2 3">ED882-96</strain>
    </source>
</reference>
<dbReference type="Proteomes" id="UP000276953">
    <property type="component" value="Unassembled WGS sequence"/>
</dbReference>
<dbReference type="Gene3D" id="3.30.565.10">
    <property type="entry name" value="Histidine kinase-like ATPase, C-terminal domain"/>
    <property type="match status" value="1"/>
</dbReference>
<dbReference type="SUPFAM" id="SSF55874">
    <property type="entry name" value="ATPase domain of HSP90 chaperone/DNA topoisomerase II/histidine kinase"/>
    <property type="match status" value="1"/>
</dbReference>
<accession>A0A432DTM8</accession>
<dbReference type="InterPro" id="IPR036890">
    <property type="entry name" value="HATPase_C_sf"/>
</dbReference>
<dbReference type="Pfam" id="PF02518">
    <property type="entry name" value="HATPase_c"/>
    <property type="match status" value="1"/>
</dbReference>
<gene>
    <name evidence="2" type="ORF">EJ377_19525</name>
</gene>